<protein>
    <submittedName>
        <fullName evidence="5">Aminotransferase class V-fold PLP-dependent enzyme</fullName>
    </submittedName>
</protein>
<dbReference type="GO" id="GO:0005737">
    <property type="term" value="C:cytoplasm"/>
    <property type="evidence" value="ECO:0007669"/>
    <property type="project" value="InterPro"/>
</dbReference>
<reference evidence="5 6" key="1">
    <citation type="submission" date="2018-09" db="EMBL/GenBank/DDBJ databases">
        <title>Marinorhizobium profundi gen. nov., sp. nov., isolated from a deep-sea sediment sample from the New Britain Trench and proposal of Marinorhizobiaceae fam. nov. in the order Rhizobiales of the class Alphaproteobacteria.</title>
        <authorList>
            <person name="Cao J."/>
        </authorList>
    </citation>
    <scope>NUCLEOTIDE SEQUENCE [LARGE SCALE GENOMIC DNA]</scope>
    <source>
        <strain evidence="5 6">WS11</strain>
    </source>
</reference>
<gene>
    <name evidence="5" type="ORF">D5400_01495</name>
</gene>
<dbReference type="Gene3D" id="3.90.1150.10">
    <property type="entry name" value="Aspartate Aminotransferase, domain 1"/>
    <property type="match status" value="1"/>
</dbReference>
<keyword evidence="5" id="KW-0032">Aminotransferase</keyword>
<dbReference type="Gene3D" id="3.40.640.10">
    <property type="entry name" value="Type I PLP-dependent aspartate aminotransferase-like (Major domain)"/>
    <property type="match status" value="1"/>
</dbReference>
<dbReference type="Pfam" id="PF00266">
    <property type="entry name" value="Aminotran_5"/>
    <property type="match status" value="1"/>
</dbReference>
<dbReference type="InterPro" id="IPR015421">
    <property type="entry name" value="PyrdxlP-dep_Trfase_major"/>
</dbReference>
<name>A0A3S9AZJ8_9HYPH</name>
<dbReference type="InterPro" id="IPR015422">
    <property type="entry name" value="PyrdxlP-dep_Trfase_small"/>
</dbReference>
<dbReference type="KEGG" id="abaw:D5400_01495"/>
<dbReference type="GO" id="GO:0030429">
    <property type="term" value="F:kynureninase activity"/>
    <property type="evidence" value="ECO:0007669"/>
    <property type="project" value="InterPro"/>
</dbReference>
<dbReference type="InterPro" id="IPR015424">
    <property type="entry name" value="PyrdxlP-dep_Trfase"/>
</dbReference>
<evidence type="ECO:0000256" key="1">
    <source>
        <dbReference type="ARBA" id="ARBA00022642"/>
    </source>
</evidence>
<evidence type="ECO:0000313" key="5">
    <source>
        <dbReference type="EMBL" id="AZN70119.1"/>
    </source>
</evidence>
<dbReference type="EMBL" id="CP032509">
    <property type="protein sequence ID" value="AZN70119.1"/>
    <property type="molecule type" value="Genomic_DNA"/>
</dbReference>
<dbReference type="GO" id="GO:0043420">
    <property type="term" value="P:anthranilate metabolic process"/>
    <property type="evidence" value="ECO:0007669"/>
    <property type="project" value="TreeGrafter"/>
</dbReference>
<dbReference type="AlphaFoldDB" id="A0A3S9AZJ8"/>
<sequence>MTAQRLEKDGSGYFLYHSIGQYPGKAEDIAAAMTEFAGVWGAPDDGQWSAILGRRAEFIEHWRRLIGAPEGTVTTSENVTAALYALIGALPGKHLKGRKLLVAGDCFPSLHFLLTALAPRFGFSLETVPLRQGASYVEDEDVIAQWDETVGLALLTWVSSTSSHRADIAALTAHGRKMGSLVGVDITQAAGLLPFSVNEPAVDFTISTSLKWMCGTPGAGILHVASELIAACEPEFRGWFSQENPFSWDLDKFHYASDIRRFDNGTPSVVSALASLPAMRWHAAQDQQALLAHNRALSDAIFAGIEGLPFSLVSPRDDNARGGSVMIRLEDSQTAEGLLSTLRDRGIYADRRDALLRFSPGPVTTMDGVAVLVDAMRTHLS</sequence>
<organism evidence="5 6">
    <name type="scientific">Georhizobium profundi</name>
    <dbReference type="NCBI Taxonomy" id="2341112"/>
    <lineage>
        <taxon>Bacteria</taxon>
        <taxon>Pseudomonadati</taxon>
        <taxon>Pseudomonadota</taxon>
        <taxon>Alphaproteobacteria</taxon>
        <taxon>Hyphomicrobiales</taxon>
        <taxon>Rhizobiaceae</taxon>
        <taxon>Georhizobium</taxon>
    </lineage>
</organism>
<dbReference type="GO" id="GO:0030170">
    <property type="term" value="F:pyridoxal phosphate binding"/>
    <property type="evidence" value="ECO:0007669"/>
    <property type="project" value="InterPro"/>
</dbReference>
<keyword evidence="5" id="KW-0808">Transferase</keyword>
<dbReference type="GO" id="GO:0008483">
    <property type="term" value="F:transaminase activity"/>
    <property type="evidence" value="ECO:0007669"/>
    <property type="project" value="UniProtKB-KW"/>
</dbReference>
<dbReference type="Proteomes" id="UP000268192">
    <property type="component" value="Chromosome"/>
</dbReference>
<dbReference type="InterPro" id="IPR010111">
    <property type="entry name" value="Kynureninase"/>
</dbReference>
<evidence type="ECO:0000256" key="3">
    <source>
        <dbReference type="ARBA" id="ARBA00022898"/>
    </source>
</evidence>
<keyword evidence="3" id="KW-0663">Pyridoxal phosphate</keyword>
<proteinExistence type="predicted"/>
<feature type="domain" description="Aminotransferase class V" evidence="4">
    <location>
        <begin position="61"/>
        <end position="347"/>
    </location>
</feature>
<evidence type="ECO:0000313" key="6">
    <source>
        <dbReference type="Proteomes" id="UP000268192"/>
    </source>
</evidence>
<dbReference type="PANTHER" id="PTHR14084:SF0">
    <property type="entry name" value="KYNURENINASE"/>
    <property type="match status" value="1"/>
</dbReference>
<dbReference type="SUPFAM" id="SSF53383">
    <property type="entry name" value="PLP-dependent transferases"/>
    <property type="match status" value="1"/>
</dbReference>
<keyword evidence="1" id="KW-0662">Pyridine nucleotide biosynthesis</keyword>
<keyword evidence="6" id="KW-1185">Reference proteome</keyword>
<dbReference type="RefSeq" id="WP_126006975.1">
    <property type="nucleotide sequence ID" value="NZ_CP032509.1"/>
</dbReference>
<evidence type="ECO:0000256" key="2">
    <source>
        <dbReference type="ARBA" id="ARBA00022801"/>
    </source>
</evidence>
<dbReference type="GO" id="GO:0009435">
    <property type="term" value="P:NAD+ biosynthetic process"/>
    <property type="evidence" value="ECO:0007669"/>
    <property type="project" value="InterPro"/>
</dbReference>
<keyword evidence="2" id="KW-0378">Hydrolase</keyword>
<accession>A0A3S9AZJ8</accession>
<dbReference type="OrthoDB" id="9804366at2"/>
<dbReference type="PANTHER" id="PTHR14084">
    <property type="entry name" value="KYNURENINASE"/>
    <property type="match status" value="1"/>
</dbReference>
<dbReference type="GO" id="GO:0019441">
    <property type="term" value="P:L-tryptophan catabolic process to kynurenine"/>
    <property type="evidence" value="ECO:0007669"/>
    <property type="project" value="TreeGrafter"/>
</dbReference>
<evidence type="ECO:0000259" key="4">
    <source>
        <dbReference type="Pfam" id="PF00266"/>
    </source>
</evidence>
<dbReference type="InterPro" id="IPR000192">
    <property type="entry name" value="Aminotrans_V_dom"/>
</dbReference>